<dbReference type="EMBL" id="ABWN01000017">
    <property type="protein sequence ID" value="EFF69526.1"/>
    <property type="molecule type" value="Genomic_DNA"/>
</dbReference>
<gene>
    <name evidence="2" type="ORF">BUTYVIB_00038</name>
</gene>
<reference evidence="2 3" key="1">
    <citation type="submission" date="2010-02" db="EMBL/GenBank/DDBJ databases">
        <authorList>
            <person name="Weinstock G."/>
            <person name="Sodergren E."/>
            <person name="Clifton S."/>
            <person name="Fulton L."/>
            <person name="Fulton B."/>
            <person name="Courtney L."/>
            <person name="Fronick C."/>
            <person name="Harrison M."/>
            <person name="Strong C."/>
            <person name="Farmer C."/>
            <person name="Delahaunty K."/>
            <person name="Markovic C."/>
            <person name="Hall O."/>
            <person name="Minx P."/>
            <person name="Tomlinson C."/>
            <person name="Mitreva M."/>
            <person name="Nelson J."/>
            <person name="Hou S."/>
            <person name="Wollam A."/>
            <person name="Pepin K.H."/>
            <person name="Johnson M."/>
            <person name="Bhonagiri V."/>
            <person name="Zhang X."/>
            <person name="Suruliraj S."/>
            <person name="Warren W."/>
            <person name="Chinwalla A."/>
            <person name="Mardis E.R."/>
            <person name="Wilson R.K."/>
        </authorList>
    </citation>
    <scope>NUCLEOTIDE SEQUENCE [LARGE SCALE GENOMIC DNA]</scope>
    <source>
        <strain evidence="2 3">DSM 2876</strain>
    </source>
</reference>
<organism evidence="2 3">
    <name type="scientific">Eshraghiella crossota DSM 2876</name>
    <dbReference type="NCBI Taxonomy" id="511680"/>
    <lineage>
        <taxon>Bacteria</taxon>
        <taxon>Bacillati</taxon>
        <taxon>Bacillota</taxon>
        <taxon>Clostridia</taxon>
        <taxon>Lachnospirales</taxon>
        <taxon>Lachnospiraceae</taxon>
        <taxon>Eshraghiella</taxon>
    </lineage>
</organism>
<evidence type="ECO:0000259" key="1">
    <source>
        <dbReference type="Pfam" id="PF02120"/>
    </source>
</evidence>
<proteinExistence type="predicted"/>
<dbReference type="HOGENOM" id="CLU_455464_0_0_9"/>
<keyword evidence="3" id="KW-1185">Reference proteome</keyword>
<dbReference type="STRING" id="45851.BHV86_05975"/>
<dbReference type="Pfam" id="PF02120">
    <property type="entry name" value="Flg_hook"/>
    <property type="match status" value="1"/>
</dbReference>
<dbReference type="GeneID" id="98918406"/>
<evidence type="ECO:0000313" key="2">
    <source>
        <dbReference type="EMBL" id="EFF69526.1"/>
    </source>
</evidence>
<protein>
    <recommendedName>
        <fullName evidence="1">Flagellar hook-length control protein-like C-terminal domain-containing protein</fullName>
    </recommendedName>
</protein>
<dbReference type="Gene3D" id="3.30.750.140">
    <property type="match status" value="1"/>
</dbReference>
<dbReference type="AlphaFoldDB" id="D4RWK2"/>
<dbReference type="InterPro" id="IPR038610">
    <property type="entry name" value="FliK-like_C_sf"/>
</dbReference>
<comment type="caution">
    <text evidence="2">The sequence shown here is derived from an EMBL/GenBank/DDBJ whole genome shotgun (WGS) entry which is preliminary data.</text>
</comment>
<dbReference type="RefSeq" id="WP_005600562.1">
    <property type="nucleotide sequence ID" value="NZ_GG663519.1"/>
</dbReference>
<dbReference type="Proteomes" id="UP000006238">
    <property type="component" value="Unassembled WGS sequence"/>
</dbReference>
<feature type="domain" description="Flagellar hook-length control protein-like C-terminal" evidence="1">
    <location>
        <begin position="424"/>
        <end position="494"/>
    </location>
</feature>
<dbReference type="InterPro" id="IPR021136">
    <property type="entry name" value="Flagellar_hook_control-like_C"/>
</dbReference>
<evidence type="ECO:0000313" key="3">
    <source>
        <dbReference type="Proteomes" id="UP000006238"/>
    </source>
</evidence>
<name>D4RWK2_9FIRM</name>
<sequence>MNIKTVNNTTGITNANVNLAQNSGSADRTQITVPSGLSPIEAGKALLMQLSTGDRLTGEIIDITPNNITISLNDSVTVKATLADSLSYNIGDIASFTIKDINKEQVVLKAGTNTNRNLFNDQTITSALKNAGLQVNEVTVSLVKEMMSHELPITSDSINHYMNLLTESSIASPKDVIYLEGMHVEVTDENVQALHDYYDFDRGMTGNTTKLTDDLYGMLNSLPSSVSDATVTLLSNFISSFTPEISEPVMMGNSVDANELQKLSEVLLNGDNGEDSNTTLREFAEQVAEGKISSKEFFNRIIDFYKDGFISPDKFKEIVSLKGTENILKDFVRQEMFLNPSDISKENIKKLYSKVLQDTEALSSRFQGIKFAENMLNTNTQIKNDVSFLNQANNFMNFVQIPLRMSGHEGHGDLYVYKNNRKKIEDKDELKALLHLDMDNLGPMDVFVLLKANNVTTNFKVANDDILAYIEEHISELNERLNALGYSVTSNVTSDKEKYSFVKSVMEEEFPSVEIKRFSFDVRT</sequence>
<accession>D4RWK2</accession>
<dbReference type="eggNOG" id="ENOG502Z93Y">
    <property type="taxonomic scope" value="Bacteria"/>
</dbReference>